<feature type="compositionally biased region" description="Polar residues" evidence="1">
    <location>
        <begin position="73"/>
        <end position="98"/>
    </location>
</feature>
<evidence type="ECO:0000256" key="1">
    <source>
        <dbReference type="SAM" id="MobiDB-lite"/>
    </source>
</evidence>
<reference evidence="3 4" key="1">
    <citation type="submission" date="2024-03" db="EMBL/GenBank/DDBJ databases">
        <title>Chitinophaga caseinilytica sp. nov., a casein hydrolysing bacterium isolated from forest soil.</title>
        <authorList>
            <person name="Lee D.S."/>
            <person name="Han D.M."/>
            <person name="Baek J.H."/>
            <person name="Choi D.G."/>
            <person name="Jeon J.H."/>
            <person name="Jeon C.O."/>
        </authorList>
    </citation>
    <scope>NUCLEOTIDE SEQUENCE [LARGE SCALE GENOMIC DNA]</scope>
    <source>
        <strain evidence="3 4">KACC 19118</strain>
    </source>
</reference>
<feature type="region of interest" description="Disordered" evidence="1">
    <location>
        <begin position="65"/>
        <end position="139"/>
    </location>
</feature>
<dbReference type="RefSeq" id="WP_341841146.1">
    <property type="nucleotide sequence ID" value="NZ_CP149792.1"/>
</dbReference>
<feature type="signal peptide" evidence="2">
    <location>
        <begin position="1"/>
        <end position="19"/>
    </location>
</feature>
<gene>
    <name evidence="3" type="ORF">WJU22_26525</name>
</gene>
<keyword evidence="2" id="KW-0732">Signal</keyword>
<organism evidence="3 4">
    <name type="scientific">Chitinophaga caseinilytica</name>
    <dbReference type="NCBI Taxonomy" id="2267521"/>
    <lineage>
        <taxon>Bacteria</taxon>
        <taxon>Pseudomonadati</taxon>
        <taxon>Bacteroidota</taxon>
        <taxon>Chitinophagia</taxon>
        <taxon>Chitinophagales</taxon>
        <taxon>Chitinophagaceae</taxon>
        <taxon>Chitinophaga</taxon>
    </lineage>
</organism>
<proteinExistence type="predicted"/>
<dbReference type="Proteomes" id="UP001449657">
    <property type="component" value="Chromosome"/>
</dbReference>
<name>A0ABZ2Z2E6_9BACT</name>
<evidence type="ECO:0000313" key="4">
    <source>
        <dbReference type="Proteomes" id="UP001449657"/>
    </source>
</evidence>
<dbReference type="EMBL" id="CP150096">
    <property type="protein sequence ID" value="WZN46446.1"/>
    <property type="molecule type" value="Genomic_DNA"/>
</dbReference>
<sequence>MYRLFILTSLLLLTGFAGAYAQKAPDDGRSLKERLFKEGIPKTIKTQTTKSPEAAITSKQALRQHIFPGSPSAPATTFKKSQSQSKNAGGTQLPSSASGADAAKKESVKAAAVKPVDLNAQGKEPSLHYEKAKVNTPKN</sequence>
<keyword evidence="4" id="KW-1185">Reference proteome</keyword>
<accession>A0ABZ2Z2E6</accession>
<evidence type="ECO:0000256" key="2">
    <source>
        <dbReference type="SAM" id="SignalP"/>
    </source>
</evidence>
<protein>
    <submittedName>
        <fullName evidence="3">Uncharacterized protein</fullName>
    </submittedName>
</protein>
<evidence type="ECO:0000313" key="3">
    <source>
        <dbReference type="EMBL" id="WZN46446.1"/>
    </source>
</evidence>
<feature type="chain" id="PRO_5045113409" evidence="2">
    <location>
        <begin position="20"/>
        <end position="139"/>
    </location>
</feature>